<reference evidence="2 3" key="1">
    <citation type="journal article" date="2020" name="BMC Genomics">
        <title>Intraspecific diversification of the crop wild relative Brassica cretica Lam. using demographic model selection.</title>
        <authorList>
            <person name="Kioukis A."/>
            <person name="Michalopoulou V.A."/>
            <person name="Briers L."/>
            <person name="Pirintsos S."/>
            <person name="Studholme D.J."/>
            <person name="Pavlidis P."/>
            <person name="Sarris P.F."/>
        </authorList>
    </citation>
    <scope>NUCLEOTIDE SEQUENCE [LARGE SCALE GENOMIC DNA]</scope>
    <source>
        <strain evidence="3">cv. PFS-1207/04</strain>
    </source>
</reference>
<dbReference type="EMBL" id="QGKV02001507">
    <property type="protein sequence ID" value="KAF3527705.1"/>
    <property type="molecule type" value="Genomic_DNA"/>
</dbReference>
<protein>
    <recommendedName>
        <fullName evidence="4">Secreted protein</fullName>
    </recommendedName>
</protein>
<evidence type="ECO:0000256" key="1">
    <source>
        <dbReference type="SAM" id="SignalP"/>
    </source>
</evidence>
<comment type="caution">
    <text evidence="2">The sequence shown here is derived from an EMBL/GenBank/DDBJ whole genome shotgun (WGS) entry which is preliminary data.</text>
</comment>
<organism evidence="2 3">
    <name type="scientific">Brassica cretica</name>
    <name type="common">Mustard</name>
    <dbReference type="NCBI Taxonomy" id="69181"/>
    <lineage>
        <taxon>Eukaryota</taxon>
        <taxon>Viridiplantae</taxon>
        <taxon>Streptophyta</taxon>
        <taxon>Embryophyta</taxon>
        <taxon>Tracheophyta</taxon>
        <taxon>Spermatophyta</taxon>
        <taxon>Magnoliopsida</taxon>
        <taxon>eudicotyledons</taxon>
        <taxon>Gunneridae</taxon>
        <taxon>Pentapetalae</taxon>
        <taxon>rosids</taxon>
        <taxon>malvids</taxon>
        <taxon>Brassicales</taxon>
        <taxon>Brassicaceae</taxon>
        <taxon>Brassiceae</taxon>
        <taxon>Brassica</taxon>
    </lineage>
</organism>
<feature type="chain" id="PRO_5045123188" description="Secreted protein" evidence="1">
    <location>
        <begin position="17"/>
        <end position="78"/>
    </location>
</feature>
<evidence type="ECO:0008006" key="4">
    <source>
        <dbReference type="Google" id="ProtNLM"/>
    </source>
</evidence>
<sequence>MIQLLILILLRQLTLSSTLGTCLTVQLSLRSSKISPTLRASRGSLQQRHMTKSWIRFCNNEQCRRLQYHYLTPRWNYK</sequence>
<keyword evidence="1" id="KW-0732">Signal</keyword>
<keyword evidence="3" id="KW-1185">Reference proteome</keyword>
<feature type="signal peptide" evidence="1">
    <location>
        <begin position="1"/>
        <end position="16"/>
    </location>
</feature>
<dbReference type="Proteomes" id="UP000266723">
    <property type="component" value="Unassembled WGS sequence"/>
</dbReference>
<evidence type="ECO:0000313" key="2">
    <source>
        <dbReference type="EMBL" id="KAF3527705.1"/>
    </source>
</evidence>
<gene>
    <name evidence="2" type="ORF">DY000_02041206</name>
</gene>
<name>A0ABQ7B6E7_BRACR</name>
<proteinExistence type="predicted"/>
<evidence type="ECO:0000313" key="3">
    <source>
        <dbReference type="Proteomes" id="UP000266723"/>
    </source>
</evidence>
<accession>A0ABQ7B6E7</accession>